<dbReference type="EMBL" id="FQXZ01000039">
    <property type="protein sequence ID" value="SHI34990.1"/>
    <property type="molecule type" value="Genomic_DNA"/>
</dbReference>
<dbReference type="AlphaFoldDB" id="A0A1M6AEN2"/>
<evidence type="ECO:0000313" key="1">
    <source>
        <dbReference type="EMBL" id="SHI34990.1"/>
    </source>
</evidence>
<dbReference type="RefSeq" id="WP_073605158.1">
    <property type="nucleotide sequence ID" value="NZ_FQXZ01000039.1"/>
</dbReference>
<sequence length="61" mass="6869">MDLEELTFWFEVVQRTSVPDNGNQLTSEEKAALVQSCQVLAQIAQLFADQIAGHTSDLQFR</sequence>
<dbReference type="Proteomes" id="UP000184608">
    <property type="component" value="Unassembled WGS sequence"/>
</dbReference>
<protein>
    <submittedName>
        <fullName evidence="1">Uncharacterized protein</fullName>
    </submittedName>
</protein>
<reference evidence="1 2" key="1">
    <citation type="submission" date="2016-11" db="EMBL/GenBank/DDBJ databases">
        <authorList>
            <person name="Jaros S."/>
            <person name="Januszkiewicz K."/>
            <person name="Wedrychowicz H."/>
        </authorList>
    </citation>
    <scope>NUCLEOTIDE SEQUENCE [LARGE SCALE GENOMIC DNA]</scope>
    <source>
        <strain evidence="1 2">CECT 7868</strain>
    </source>
</reference>
<gene>
    <name evidence="1" type="ORF">VA7868_03559</name>
</gene>
<accession>A0A1M6AEN2</accession>
<organism evidence="1 2">
    <name type="scientific">Vibrio aerogenes CECT 7868</name>
    <dbReference type="NCBI Taxonomy" id="1216006"/>
    <lineage>
        <taxon>Bacteria</taxon>
        <taxon>Pseudomonadati</taxon>
        <taxon>Pseudomonadota</taxon>
        <taxon>Gammaproteobacteria</taxon>
        <taxon>Vibrionales</taxon>
        <taxon>Vibrionaceae</taxon>
        <taxon>Vibrio</taxon>
    </lineage>
</organism>
<evidence type="ECO:0000313" key="2">
    <source>
        <dbReference type="Proteomes" id="UP000184608"/>
    </source>
</evidence>
<keyword evidence="2" id="KW-1185">Reference proteome</keyword>
<dbReference type="STRING" id="1216006.VA7868_03559"/>
<name>A0A1M6AEN2_9VIBR</name>
<dbReference type="OrthoDB" id="5904147at2"/>
<proteinExistence type="predicted"/>